<accession>A0A3N1HRP1</accession>
<sequence>MSQTRSPHRPSPRPGDRRHRPAEPPALARAVADAGRFGPAPTPRRELAATAVNVVLLAAGAGLLVLLDAAVGAVVLGALAACYLVGRALVARRRWADAARPDAATTDVAAGAGR</sequence>
<organism evidence="3 4">
    <name type="scientific">Pseudokineococcus lusitanus</name>
    <dbReference type="NCBI Taxonomy" id="763993"/>
    <lineage>
        <taxon>Bacteria</taxon>
        <taxon>Bacillati</taxon>
        <taxon>Actinomycetota</taxon>
        <taxon>Actinomycetes</taxon>
        <taxon>Kineosporiales</taxon>
        <taxon>Kineosporiaceae</taxon>
        <taxon>Pseudokineococcus</taxon>
    </lineage>
</organism>
<dbReference type="AlphaFoldDB" id="A0A3N1HRP1"/>
<keyword evidence="2" id="KW-0812">Transmembrane</keyword>
<gene>
    <name evidence="3" type="ORF">EDC03_1186</name>
</gene>
<dbReference type="RefSeq" id="WP_123379241.1">
    <property type="nucleotide sequence ID" value="NZ_RJKN01000002.1"/>
</dbReference>
<evidence type="ECO:0000256" key="1">
    <source>
        <dbReference type="SAM" id="MobiDB-lite"/>
    </source>
</evidence>
<evidence type="ECO:0000313" key="3">
    <source>
        <dbReference type="EMBL" id="ROP45056.1"/>
    </source>
</evidence>
<keyword evidence="2" id="KW-1133">Transmembrane helix</keyword>
<keyword evidence="2" id="KW-0472">Membrane</keyword>
<name>A0A3N1HRP1_9ACTN</name>
<dbReference type="EMBL" id="RJKN01000002">
    <property type="protein sequence ID" value="ROP45056.1"/>
    <property type="molecule type" value="Genomic_DNA"/>
</dbReference>
<evidence type="ECO:0000313" key="4">
    <source>
        <dbReference type="Proteomes" id="UP000276232"/>
    </source>
</evidence>
<feature type="compositionally biased region" description="Basic residues" evidence="1">
    <location>
        <begin position="1"/>
        <end position="20"/>
    </location>
</feature>
<proteinExistence type="predicted"/>
<feature type="region of interest" description="Disordered" evidence="1">
    <location>
        <begin position="1"/>
        <end position="43"/>
    </location>
</feature>
<dbReference type="InParanoid" id="A0A3N1HRP1"/>
<protein>
    <submittedName>
        <fullName evidence="3">Uncharacterized protein</fullName>
    </submittedName>
</protein>
<feature type="transmembrane region" description="Helical" evidence="2">
    <location>
        <begin position="73"/>
        <end position="90"/>
    </location>
</feature>
<evidence type="ECO:0000256" key="2">
    <source>
        <dbReference type="SAM" id="Phobius"/>
    </source>
</evidence>
<comment type="caution">
    <text evidence="3">The sequence shown here is derived from an EMBL/GenBank/DDBJ whole genome shotgun (WGS) entry which is preliminary data.</text>
</comment>
<feature type="transmembrane region" description="Helical" evidence="2">
    <location>
        <begin position="47"/>
        <end position="67"/>
    </location>
</feature>
<keyword evidence="4" id="KW-1185">Reference proteome</keyword>
<reference evidence="3 4" key="1">
    <citation type="journal article" date="2015" name="Stand. Genomic Sci.">
        <title>Genomic Encyclopedia of Bacterial and Archaeal Type Strains, Phase III: the genomes of soil and plant-associated and newly described type strains.</title>
        <authorList>
            <person name="Whitman W.B."/>
            <person name="Woyke T."/>
            <person name="Klenk H.P."/>
            <person name="Zhou Y."/>
            <person name="Lilburn T.G."/>
            <person name="Beck B.J."/>
            <person name="De Vos P."/>
            <person name="Vandamme P."/>
            <person name="Eisen J.A."/>
            <person name="Garrity G."/>
            <person name="Hugenholtz P."/>
            <person name="Kyrpides N.C."/>
        </authorList>
    </citation>
    <scope>NUCLEOTIDE SEQUENCE [LARGE SCALE GENOMIC DNA]</scope>
    <source>
        <strain evidence="3 4">CECT 7306</strain>
    </source>
</reference>
<dbReference type="Proteomes" id="UP000276232">
    <property type="component" value="Unassembled WGS sequence"/>
</dbReference>